<evidence type="ECO:0000256" key="1">
    <source>
        <dbReference type="ARBA" id="ARBA00005531"/>
    </source>
</evidence>
<comment type="similarity">
    <text evidence="1">Belongs to the thiolase-like superfamily. Chalcone/stilbene synthases family.</text>
</comment>
<accession>A0A3M8H8S7</accession>
<dbReference type="EMBL" id="RHLQ01000021">
    <property type="protein sequence ID" value="RNC98806.1"/>
    <property type="molecule type" value="Genomic_DNA"/>
</dbReference>
<keyword evidence="2" id="KW-0808">Transferase</keyword>
<comment type="caution">
    <text evidence="7">The sequence shown here is derived from an EMBL/GenBank/DDBJ whole genome shotgun (WGS) entry which is preliminary data.</text>
</comment>
<dbReference type="RefSeq" id="WP_122972139.1">
    <property type="nucleotide sequence ID" value="NZ_RHLQ01000021.1"/>
</dbReference>
<feature type="domain" description="Chalcone/stilbene synthase C-terminal" evidence="6">
    <location>
        <begin position="222"/>
        <end position="357"/>
    </location>
</feature>
<evidence type="ECO:0000313" key="8">
    <source>
        <dbReference type="Proteomes" id="UP000279909"/>
    </source>
</evidence>
<reference evidence="7 8" key="1">
    <citation type="journal article" date="2014" name="Int. J. Syst. Evol. Microbiol.">
        <title>Lysinibacillus halotolerans sp. nov., isolated from saline-alkaline soil.</title>
        <authorList>
            <person name="Kong D."/>
            <person name="Wang Y."/>
            <person name="Zhao B."/>
            <person name="Li Y."/>
            <person name="Song J."/>
            <person name="Zhai Y."/>
            <person name="Zhang C."/>
            <person name="Wang H."/>
            <person name="Chen X."/>
            <person name="Zhao B."/>
            <person name="Ruan Z."/>
        </authorList>
    </citation>
    <scope>NUCLEOTIDE SEQUENCE [LARGE SCALE GENOMIC DNA]</scope>
    <source>
        <strain evidence="7 8">MCCC 1A12703</strain>
    </source>
</reference>
<dbReference type="InterPro" id="IPR001099">
    <property type="entry name" value="Chalcone/stilbene_synt_N"/>
</dbReference>
<evidence type="ECO:0000256" key="3">
    <source>
        <dbReference type="ARBA" id="ARBA00023315"/>
    </source>
</evidence>
<sequence>MPKIASVSTYNPPYTLEQVNIEQLTKELFRDKIPQLDRLLKVFENGEIKQRHFSVPLEWHRTKHTFEERNDLYIQLATEYSIKAIESCLQNTQFLTHPLTPPDIDAIIFVSSTGISTPSIDARIMNKLNFSDRLKRLPIWGLGCAGGASGLSRAYDYCLAHPKEKVLVVCVELCSLTFQQNDYSKSNLVGASLFADGVACLLVCGDEAFVKTNKMVPYILNTASKWMPNSEDVMGWDLKNDGLHVIFSRDIPSIISKWLGPFIDDFLQEQQLSKEQLEYLVAHPGGKKVLKAYEQTLNMTEQHTAISREVLQKNGNMSSPTVHYVLEQFMLKETKSDAFGLLVALGPGFSGEAVLLQWRD</sequence>
<dbReference type="PANTHER" id="PTHR11877:SF99">
    <property type="entry name" value="1,3,6,8-TETRAHYDROXYNAPHTHALENE SYNTHASE"/>
    <property type="match status" value="1"/>
</dbReference>
<dbReference type="Pfam" id="PF02797">
    <property type="entry name" value="Chal_sti_synt_C"/>
    <property type="match status" value="1"/>
</dbReference>
<evidence type="ECO:0000259" key="6">
    <source>
        <dbReference type="Pfam" id="PF02797"/>
    </source>
</evidence>
<keyword evidence="8" id="KW-1185">Reference proteome</keyword>
<evidence type="ECO:0000313" key="7">
    <source>
        <dbReference type="EMBL" id="RNC98806.1"/>
    </source>
</evidence>
<keyword evidence="3" id="KW-0012">Acyltransferase</keyword>
<dbReference type="InterPro" id="IPR016039">
    <property type="entry name" value="Thiolase-like"/>
</dbReference>
<gene>
    <name evidence="7" type="ORF">EC501_09955</name>
</gene>
<dbReference type="CDD" id="cd00831">
    <property type="entry name" value="CHS_like"/>
    <property type="match status" value="1"/>
</dbReference>
<proteinExistence type="inferred from homology"/>
<dbReference type="AlphaFoldDB" id="A0A3M8H8S7"/>
<protein>
    <submittedName>
        <fullName evidence="7">Type III polyketide synthase</fullName>
    </submittedName>
</protein>
<feature type="domain" description="Chalcone/stilbene synthase N-terminal" evidence="5">
    <location>
        <begin position="63"/>
        <end position="206"/>
    </location>
</feature>
<dbReference type="GO" id="GO:0030639">
    <property type="term" value="P:polyketide biosynthetic process"/>
    <property type="evidence" value="ECO:0007669"/>
    <property type="project" value="TreeGrafter"/>
</dbReference>
<feature type="active site" description="Acyl-thioester intermediate" evidence="4">
    <location>
        <position position="144"/>
    </location>
</feature>
<dbReference type="InterPro" id="IPR012328">
    <property type="entry name" value="Chalcone/stilbene_synt_C"/>
</dbReference>
<evidence type="ECO:0000256" key="4">
    <source>
        <dbReference type="PIRSR" id="PIRSR000451-1"/>
    </source>
</evidence>
<organism evidence="7 8">
    <name type="scientific">Lysinibacillus halotolerans</name>
    <dbReference type="NCBI Taxonomy" id="1368476"/>
    <lineage>
        <taxon>Bacteria</taxon>
        <taxon>Bacillati</taxon>
        <taxon>Bacillota</taxon>
        <taxon>Bacilli</taxon>
        <taxon>Bacillales</taxon>
        <taxon>Bacillaceae</taxon>
        <taxon>Lysinibacillus</taxon>
    </lineage>
</organism>
<dbReference type="Proteomes" id="UP000279909">
    <property type="component" value="Unassembled WGS sequence"/>
</dbReference>
<evidence type="ECO:0000259" key="5">
    <source>
        <dbReference type="Pfam" id="PF00195"/>
    </source>
</evidence>
<evidence type="ECO:0000256" key="2">
    <source>
        <dbReference type="ARBA" id="ARBA00022679"/>
    </source>
</evidence>
<dbReference type="SUPFAM" id="SSF53901">
    <property type="entry name" value="Thiolase-like"/>
    <property type="match status" value="2"/>
</dbReference>
<dbReference type="Pfam" id="PF00195">
    <property type="entry name" value="Chal_sti_synt_N"/>
    <property type="match status" value="1"/>
</dbReference>
<dbReference type="InterPro" id="IPR011141">
    <property type="entry name" value="Polyketide_synthase_type-III"/>
</dbReference>
<dbReference type="Gene3D" id="3.40.47.10">
    <property type="match status" value="2"/>
</dbReference>
<dbReference type="PANTHER" id="PTHR11877">
    <property type="entry name" value="HYDROXYMETHYLGLUTARYL-COA SYNTHASE"/>
    <property type="match status" value="1"/>
</dbReference>
<dbReference type="GO" id="GO:0016747">
    <property type="term" value="F:acyltransferase activity, transferring groups other than amino-acyl groups"/>
    <property type="evidence" value="ECO:0007669"/>
    <property type="project" value="InterPro"/>
</dbReference>
<dbReference type="OrthoDB" id="9786288at2"/>
<name>A0A3M8H8S7_9BACI</name>
<dbReference type="PIRSF" id="PIRSF000451">
    <property type="entry name" value="PKS_III"/>
    <property type="match status" value="1"/>
</dbReference>